<comment type="subcellular location">
    <subcellularLocation>
        <location evidence="1 6">Cell membrane</location>
        <topology evidence="1 6">Multi-pass membrane protein</topology>
    </subcellularLocation>
</comment>
<evidence type="ECO:0000256" key="3">
    <source>
        <dbReference type="ARBA" id="ARBA00022692"/>
    </source>
</evidence>
<keyword evidence="3 6" id="KW-0812">Transmembrane</keyword>
<gene>
    <name evidence="8" type="primary">LOC112050478</name>
</gene>
<evidence type="ECO:0000313" key="8">
    <source>
        <dbReference type="RefSeq" id="XP_052743935.1"/>
    </source>
</evidence>
<sequence length="300" mass="34887">MLGYVQYVVDLLFVYKYGRQRCLDYYNTFENIDRVIGMPYYNEIKRSVTKICFFFILIGSVYFISDYTALVLLYGWFISAVHSIDYIYTVIKILSALDGIAHFIQVKFRLKRIGDVLQDYYNSVASLPGMRKDVISKTDSTTTVCLSNRWKLELLDTIGYSRTKTILRLSKCYLLLLEQCDYVNGMFGFRVPFHKSNLFTILLSTAMKVVNYSSILLCGIHCCERTYKQTDRILRCIDHLMANKIISPESHEALKELRELVISRPVRFNAVHFYTLDYATMLAMASAIVTYTIILLQNMQ</sequence>
<comment type="caution">
    <text evidence="6">Lacks conserved residue(s) required for the propagation of feature annotation.</text>
</comment>
<keyword evidence="4 6" id="KW-1133">Transmembrane helix</keyword>
<keyword evidence="2 6" id="KW-1003">Cell membrane</keyword>
<dbReference type="Proteomes" id="UP001652582">
    <property type="component" value="Chromosome 20"/>
</dbReference>
<evidence type="ECO:0000256" key="4">
    <source>
        <dbReference type="ARBA" id="ARBA00022989"/>
    </source>
</evidence>
<protein>
    <recommendedName>
        <fullName evidence="6">Gustatory receptor</fullName>
    </recommendedName>
</protein>
<comment type="function">
    <text evidence="6">Gustatory receptor which mediates acceptance or avoidance behavior, depending on its substrates.</text>
</comment>
<dbReference type="GeneID" id="112050478"/>
<feature type="transmembrane region" description="Helical" evidence="6">
    <location>
        <begin position="51"/>
        <end position="74"/>
    </location>
</feature>
<evidence type="ECO:0000256" key="6">
    <source>
        <dbReference type="RuleBase" id="RU363108"/>
    </source>
</evidence>
<keyword evidence="5 6" id="KW-0472">Membrane</keyword>
<comment type="similarity">
    <text evidence="6">Belongs to the insect chemoreceptor superfamily. Gustatory receptor (GR) family.</text>
</comment>
<keyword evidence="6" id="KW-0807">Transducer</keyword>
<organism evidence="7 8">
    <name type="scientific">Bicyclus anynana</name>
    <name type="common">Squinting bush brown butterfly</name>
    <dbReference type="NCBI Taxonomy" id="110368"/>
    <lineage>
        <taxon>Eukaryota</taxon>
        <taxon>Metazoa</taxon>
        <taxon>Ecdysozoa</taxon>
        <taxon>Arthropoda</taxon>
        <taxon>Hexapoda</taxon>
        <taxon>Insecta</taxon>
        <taxon>Pterygota</taxon>
        <taxon>Neoptera</taxon>
        <taxon>Endopterygota</taxon>
        <taxon>Lepidoptera</taxon>
        <taxon>Glossata</taxon>
        <taxon>Ditrysia</taxon>
        <taxon>Papilionoidea</taxon>
        <taxon>Nymphalidae</taxon>
        <taxon>Satyrinae</taxon>
        <taxon>Satyrini</taxon>
        <taxon>Mycalesina</taxon>
        <taxon>Bicyclus</taxon>
    </lineage>
</organism>
<accession>A0ABM3LXZ2</accession>
<dbReference type="InterPro" id="IPR013604">
    <property type="entry name" value="7TM_chemorcpt"/>
</dbReference>
<keyword evidence="7" id="KW-1185">Reference proteome</keyword>
<proteinExistence type="inferred from homology"/>
<feature type="transmembrane region" description="Helical" evidence="6">
    <location>
        <begin position="273"/>
        <end position="296"/>
    </location>
</feature>
<name>A0ABM3LXZ2_BICAN</name>
<evidence type="ECO:0000313" key="7">
    <source>
        <dbReference type="Proteomes" id="UP001652582"/>
    </source>
</evidence>
<reference evidence="8" key="1">
    <citation type="submission" date="2025-08" db="UniProtKB">
        <authorList>
            <consortium name="RefSeq"/>
        </authorList>
    </citation>
    <scope>IDENTIFICATION</scope>
</reference>
<dbReference type="Pfam" id="PF08395">
    <property type="entry name" value="7tm_7"/>
    <property type="match status" value="1"/>
</dbReference>
<evidence type="ECO:0000256" key="5">
    <source>
        <dbReference type="ARBA" id="ARBA00023136"/>
    </source>
</evidence>
<keyword evidence="6" id="KW-0675">Receptor</keyword>
<feature type="transmembrane region" description="Helical" evidence="6">
    <location>
        <begin position="86"/>
        <end position="104"/>
    </location>
</feature>
<evidence type="ECO:0000256" key="1">
    <source>
        <dbReference type="ARBA" id="ARBA00004651"/>
    </source>
</evidence>
<evidence type="ECO:0000256" key="2">
    <source>
        <dbReference type="ARBA" id="ARBA00022475"/>
    </source>
</evidence>
<dbReference type="RefSeq" id="XP_052743935.1">
    <property type="nucleotide sequence ID" value="XM_052887975.1"/>
</dbReference>